<name>A0A328B1B1_9CAUL</name>
<proteinExistence type="predicted"/>
<comment type="caution">
    <text evidence="2">The sequence shown here is derived from an EMBL/GenBank/DDBJ whole genome shotgun (WGS) entry which is preliminary data.</text>
</comment>
<keyword evidence="3" id="KW-1185">Reference proteome</keyword>
<reference evidence="3" key="1">
    <citation type="submission" date="2018-05" db="EMBL/GenBank/DDBJ databases">
        <authorList>
            <person name="Li X."/>
        </authorList>
    </citation>
    <scope>NUCLEOTIDE SEQUENCE [LARGE SCALE GENOMIC DNA]</scope>
    <source>
        <strain evidence="3">HKS-05</strain>
    </source>
</reference>
<dbReference type="AlphaFoldDB" id="A0A328B1B1"/>
<sequence>MVLGALAAAAASLALAWWLGVDDNRQLVRTGSPPAVSPSRPIPQRSYAGAPDAGQVGRAYDQVRDVYAESGAAGLVRFSRTCSESLRADPRVLDFCLAFDLYAGPVTASGAADAETRAWFADGSARRLAETRASLPPAADAAARLAAVQRLMRDASGIAEARSKPVRSAPAVRTATAKARHAARPAAVRRPAAIGGRAPPGARCQLRSTPADRTVCASPGLQASDRRMQAAYRAALASGANRGRLGRDQARWRVTLNRAAPNRAAVGALYESRIRELRAMARRR</sequence>
<evidence type="ECO:0000313" key="2">
    <source>
        <dbReference type="EMBL" id="RAK60365.1"/>
    </source>
</evidence>
<protein>
    <recommendedName>
        <fullName evidence="4">Lysozyme inhibitor LprI N-terminal domain-containing protein</fullName>
    </recommendedName>
</protein>
<dbReference type="EMBL" id="QFYP01000001">
    <property type="protein sequence ID" value="RAK60365.1"/>
    <property type="molecule type" value="Genomic_DNA"/>
</dbReference>
<evidence type="ECO:0000313" key="3">
    <source>
        <dbReference type="Proteomes" id="UP000249842"/>
    </source>
</evidence>
<evidence type="ECO:0000256" key="1">
    <source>
        <dbReference type="SAM" id="MobiDB-lite"/>
    </source>
</evidence>
<feature type="region of interest" description="Disordered" evidence="1">
    <location>
        <begin position="166"/>
        <end position="201"/>
    </location>
</feature>
<evidence type="ECO:0008006" key="4">
    <source>
        <dbReference type="Google" id="ProtNLM"/>
    </source>
</evidence>
<accession>A0A328B1B1</accession>
<organism evidence="2 3">
    <name type="scientific">Phenylobacterium hankyongense</name>
    <dbReference type="NCBI Taxonomy" id="1813876"/>
    <lineage>
        <taxon>Bacteria</taxon>
        <taxon>Pseudomonadati</taxon>
        <taxon>Pseudomonadota</taxon>
        <taxon>Alphaproteobacteria</taxon>
        <taxon>Caulobacterales</taxon>
        <taxon>Caulobacteraceae</taxon>
        <taxon>Phenylobacterium</taxon>
    </lineage>
</organism>
<dbReference type="Proteomes" id="UP000249842">
    <property type="component" value="Unassembled WGS sequence"/>
</dbReference>
<feature type="region of interest" description="Disordered" evidence="1">
    <location>
        <begin position="30"/>
        <end position="53"/>
    </location>
</feature>
<gene>
    <name evidence="2" type="ORF">DJ021_11385</name>
</gene>
<feature type="compositionally biased region" description="Low complexity" evidence="1">
    <location>
        <begin position="184"/>
        <end position="201"/>
    </location>
</feature>